<protein>
    <recommendedName>
        <fullName evidence="3">Secreted protein</fullName>
    </recommendedName>
</protein>
<evidence type="ECO:0000313" key="2">
    <source>
        <dbReference type="Proteomes" id="UP001054252"/>
    </source>
</evidence>
<keyword evidence="2" id="KW-1185">Reference proteome</keyword>
<evidence type="ECO:0000313" key="1">
    <source>
        <dbReference type="EMBL" id="GKV40820.1"/>
    </source>
</evidence>
<accession>A0AAV5LTI8</accession>
<proteinExistence type="predicted"/>
<reference evidence="1 2" key="1">
    <citation type="journal article" date="2021" name="Commun. Biol.">
        <title>The genome of Shorea leprosula (Dipterocarpaceae) highlights the ecological relevance of drought in aseasonal tropical rainforests.</title>
        <authorList>
            <person name="Ng K.K.S."/>
            <person name="Kobayashi M.J."/>
            <person name="Fawcett J.A."/>
            <person name="Hatakeyama M."/>
            <person name="Paape T."/>
            <person name="Ng C.H."/>
            <person name="Ang C.C."/>
            <person name="Tnah L.H."/>
            <person name="Lee C.T."/>
            <person name="Nishiyama T."/>
            <person name="Sese J."/>
            <person name="O'Brien M.J."/>
            <person name="Copetti D."/>
            <person name="Mohd Noor M.I."/>
            <person name="Ong R.C."/>
            <person name="Putra M."/>
            <person name="Sireger I.Z."/>
            <person name="Indrioko S."/>
            <person name="Kosugi Y."/>
            <person name="Izuno A."/>
            <person name="Isagi Y."/>
            <person name="Lee S.L."/>
            <person name="Shimizu K.K."/>
        </authorList>
    </citation>
    <scope>NUCLEOTIDE SEQUENCE [LARGE SCALE GENOMIC DNA]</scope>
    <source>
        <strain evidence="1">214</strain>
    </source>
</reference>
<dbReference type="Proteomes" id="UP001054252">
    <property type="component" value="Unassembled WGS sequence"/>
</dbReference>
<dbReference type="AlphaFoldDB" id="A0AAV5LTI8"/>
<gene>
    <name evidence="1" type="ORF">SLEP1_g48421</name>
</gene>
<organism evidence="1 2">
    <name type="scientific">Rubroshorea leprosula</name>
    <dbReference type="NCBI Taxonomy" id="152421"/>
    <lineage>
        <taxon>Eukaryota</taxon>
        <taxon>Viridiplantae</taxon>
        <taxon>Streptophyta</taxon>
        <taxon>Embryophyta</taxon>
        <taxon>Tracheophyta</taxon>
        <taxon>Spermatophyta</taxon>
        <taxon>Magnoliopsida</taxon>
        <taxon>eudicotyledons</taxon>
        <taxon>Gunneridae</taxon>
        <taxon>Pentapetalae</taxon>
        <taxon>rosids</taxon>
        <taxon>malvids</taxon>
        <taxon>Malvales</taxon>
        <taxon>Dipterocarpaceae</taxon>
        <taxon>Rubroshorea</taxon>
    </lineage>
</organism>
<evidence type="ECO:0008006" key="3">
    <source>
        <dbReference type="Google" id="ProtNLM"/>
    </source>
</evidence>
<name>A0AAV5LTI8_9ROSI</name>
<sequence>MPLSSAARAGVLHHAFELGSSCLSSASCFWAWQLVSSSCFSTSQLMLQQFTARALADFATRVVAGILQLMHQHEVRGSCSSWDFTARAQARILQLVEIFILASCLVRDSSLGFPLRSPCLLACFSRNSHLNSFYSIVHMDVEVPLQAGNFHQKYVTHI</sequence>
<comment type="caution">
    <text evidence="1">The sequence shown here is derived from an EMBL/GenBank/DDBJ whole genome shotgun (WGS) entry which is preliminary data.</text>
</comment>
<dbReference type="EMBL" id="BPVZ01000144">
    <property type="protein sequence ID" value="GKV40820.1"/>
    <property type="molecule type" value="Genomic_DNA"/>
</dbReference>